<dbReference type="CDD" id="cd06334">
    <property type="entry name" value="PBP1_ABC_ligand_binding-like"/>
    <property type="match status" value="1"/>
</dbReference>
<sequence>MDQQHNQPHISHQRRNLMRGAAALAGAAALTHPLSVLAQGAEEIVIGGSIPMTGVFAFAGVGINAGIQDYVKIINDAGGIKGRKVKYVPEDTGYKVDVSVATFKKITSQNKVNLYYGDSTGFSKTINPELERNGNILMAGASFASELNDPKKYPNQFLVGPDYTEMFSILLKHIAKEKPGAKVAFVYSDSEFGRDPIEKSEAEAKRLGLSVPIKIMTPAGSVDVSTEVIKLRRAAPDYTIFHGYILAPIPEFITQGKQQGMKSKWMGTFWTMDSSTVMKMGEAADGFMGVMPYRYYYDTEKAPMLEKIRAMRPEYQSTAYMQGFLAAMLFLESAKRCLDGNKPLTGAHLKAALNSLKDFDTGGLIGVPITISGNSIPVGRVYQADVKAQKMVAASDWIKL</sequence>
<evidence type="ECO:0000313" key="6">
    <source>
        <dbReference type="Proteomes" id="UP000183656"/>
    </source>
</evidence>
<dbReference type="AlphaFoldDB" id="A0A1I7I9X8"/>
<evidence type="ECO:0000313" key="5">
    <source>
        <dbReference type="EMBL" id="SFU69718.1"/>
    </source>
</evidence>
<dbReference type="OrthoDB" id="9783240at2"/>
<dbReference type="PANTHER" id="PTHR47235">
    <property type="entry name" value="BLR6548 PROTEIN"/>
    <property type="match status" value="1"/>
</dbReference>
<dbReference type="InterPro" id="IPR006311">
    <property type="entry name" value="TAT_signal"/>
</dbReference>
<feature type="domain" description="Leucine-binding protein" evidence="4">
    <location>
        <begin position="43"/>
        <end position="387"/>
    </location>
</feature>
<dbReference type="STRING" id="343013.SAMN04489707_101531"/>
<gene>
    <name evidence="5" type="ORF">SAMN04489707_101531</name>
</gene>
<protein>
    <submittedName>
        <fullName evidence="5">Amino acid/amide ABC transporter substrate-binding protein, HAAT family</fullName>
    </submittedName>
</protein>
<dbReference type="SUPFAM" id="SSF53822">
    <property type="entry name" value="Periplasmic binding protein-like I"/>
    <property type="match status" value="1"/>
</dbReference>
<proteinExistence type="inferred from homology"/>
<feature type="signal peptide" evidence="3">
    <location>
        <begin position="1"/>
        <end position="38"/>
    </location>
</feature>
<name>A0A1I7I9X8_9BURK</name>
<dbReference type="PROSITE" id="PS51318">
    <property type="entry name" value="TAT"/>
    <property type="match status" value="1"/>
</dbReference>
<dbReference type="RefSeq" id="WP_054256953.1">
    <property type="nucleotide sequence ID" value="NZ_CYIG01000029.1"/>
</dbReference>
<dbReference type="PANTHER" id="PTHR47235:SF1">
    <property type="entry name" value="BLR6548 PROTEIN"/>
    <property type="match status" value="1"/>
</dbReference>
<organism evidence="5 6">
    <name type="scientific">Paenacidovorax caeni</name>
    <dbReference type="NCBI Taxonomy" id="343013"/>
    <lineage>
        <taxon>Bacteria</taxon>
        <taxon>Pseudomonadati</taxon>
        <taxon>Pseudomonadota</taxon>
        <taxon>Betaproteobacteria</taxon>
        <taxon>Burkholderiales</taxon>
        <taxon>Comamonadaceae</taxon>
        <taxon>Paenacidovorax</taxon>
    </lineage>
</organism>
<evidence type="ECO:0000256" key="1">
    <source>
        <dbReference type="ARBA" id="ARBA00010062"/>
    </source>
</evidence>
<dbReference type="Proteomes" id="UP000183656">
    <property type="component" value="Unassembled WGS sequence"/>
</dbReference>
<dbReference type="InterPro" id="IPR028081">
    <property type="entry name" value="Leu-bd"/>
</dbReference>
<evidence type="ECO:0000256" key="3">
    <source>
        <dbReference type="SAM" id="SignalP"/>
    </source>
</evidence>
<evidence type="ECO:0000256" key="2">
    <source>
        <dbReference type="ARBA" id="ARBA00022729"/>
    </source>
</evidence>
<keyword evidence="2 3" id="KW-0732">Signal</keyword>
<keyword evidence="6" id="KW-1185">Reference proteome</keyword>
<evidence type="ECO:0000259" key="4">
    <source>
        <dbReference type="Pfam" id="PF13458"/>
    </source>
</evidence>
<dbReference type="EMBL" id="FPBX01000015">
    <property type="protein sequence ID" value="SFU69718.1"/>
    <property type="molecule type" value="Genomic_DNA"/>
</dbReference>
<reference evidence="5 6" key="1">
    <citation type="submission" date="2016-10" db="EMBL/GenBank/DDBJ databases">
        <authorList>
            <person name="de Groot N.N."/>
        </authorList>
    </citation>
    <scope>NUCLEOTIDE SEQUENCE [LARGE SCALE GENOMIC DNA]</scope>
    <source>
        <strain evidence="5 6">R-24608</strain>
    </source>
</reference>
<comment type="similarity">
    <text evidence="1">Belongs to the leucine-binding protein family.</text>
</comment>
<dbReference type="Pfam" id="PF13458">
    <property type="entry name" value="Peripla_BP_6"/>
    <property type="match status" value="1"/>
</dbReference>
<dbReference type="Gene3D" id="3.40.50.2300">
    <property type="match status" value="2"/>
</dbReference>
<feature type="chain" id="PRO_5010220723" evidence="3">
    <location>
        <begin position="39"/>
        <end position="400"/>
    </location>
</feature>
<accession>A0A1I7I9X8</accession>
<dbReference type="InterPro" id="IPR028082">
    <property type="entry name" value="Peripla_BP_I"/>
</dbReference>